<dbReference type="Pfam" id="PF00026">
    <property type="entry name" value="Asp"/>
    <property type="match status" value="1"/>
</dbReference>
<evidence type="ECO:0000256" key="1">
    <source>
        <dbReference type="ARBA" id="ARBA00001130"/>
    </source>
</evidence>
<dbReference type="PROSITE" id="PS51767">
    <property type="entry name" value="PEPTIDASE_A1"/>
    <property type="match status" value="1"/>
</dbReference>
<keyword evidence="6 9" id="KW-0645">Protease</keyword>
<dbReference type="PANTHER" id="PTHR47966">
    <property type="entry name" value="BETA-SITE APP-CLEAVING ENZYME, ISOFORM A-RELATED"/>
    <property type="match status" value="1"/>
</dbReference>
<protein>
    <recommendedName>
        <fullName evidence="3">rhizopuspepsin</fullName>
        <ecNumber evidence="3">3.4.23.21</ecNumber>
    </recommendedName>
</protein>
<accession>A0A367JL14</accession>
<reference evidence="9 10" key="1">
    <citation type="journal article" date="2018" name="G3 (Bethesda)">
        <title>Phylogenetic and Phylogenomic Definition of Rhizopus Species.</title>
        <authorList>
            <person name="Gryganskyi A.P."/>
            <person name="Golan J."/>
            <person name="Dolatabadi S."/>
            <person name="Mondo S."/>
            <person name="Robb S."/>
            <person name="Idnurm A."/>
            <person name="Muszewska A."/>
            <person name="Steczkiewicz K."/>
            <person name="Masonjones S."/>
            <person name="Liao H.L."/>
            <person name="Gajdeczka M.T."/>
            <person name="Anike F."/>
            <person name="Vuek A."/>
            <person name="Anishchenko I.M."/>
            <person name="Voigt K."/>
            <person name="de Hoog G.S."/>
            <person name="Smith M.E."/>
            <person name="Heitman J."/>
            <person name="Vilgalys R."/>
            <person name="Stajich J.E."/>
        </authorList>
    </citation>
    <scope>NUCLEOTIDE SEQUENCE [LARGE SCALE GENOMIC DNA]</scope>
    <source>
        <strain evidence="9 10">CBS 357.93</strain>
    </source>
</reference>
<evidence type="ECO:0000256" key="6">
    <source>
        <dbReference type="RuleBase" id="RU000454"/>
    </source>
</evidence>
<dbReference type="Gene3D" id="2.40.70.10">
    <property type="entry name" value="Acid Proteases"/>
    <property type="match status" value="2"/>
</dbReference>
<dbReference type="CDD" id="cd05471">
    <property type="entry name" value="pepsin_like"/>
    <property type="match status" value="1"/>
</dbReference>
<evidence type="ECO:0000256" key="7">
    <source>
        <dbReference type="SAM" id="SignalP"/>
    </source>
</evidence>
<feature type="chain" id="PRO_5016860239" description="rhizopuspepsin" evidence="7">
    <location>
        <begin position="18"/>
        <end position="400"/>
    </location>
</feature>
<dbReference type="SUPFAM" id="SSF50630">
    <property type="entry name" value="Acid proteases"/>
    <property type="match status" value="1"/>
</dbReference>
<evidence type="ECO:0000256" key="3">
    <source>
        <dbReference type="ARBA" id="ARBA00013205"/>
    </source>
</evidence>
<proteinExistence type="inferred from homology"/>
<dbReference type="InterPro" id="IPR001969">
    <property type="entry name" value="Aspartic_peptidase_AS"/>
</dbReference>
<feature type="domain" description="Peptidase A1" evidence="8">
    <location>
        <begin position="54"/>
        <end position="396"/>
    </location>
</feature>
<keyword evidence="7" id="KW-0732">Signal</keyword>
<keyword evidence="6" id="KW-0378">Hydrolase</keyword>
<evidence type="ECO:0000256" key="4">
    <source>
        <dbReference type="ARBA" id="ARBA00022750"/>
    </source>
</evidence>
<evidence type="ECO:0000256" key="2">
    <source>
        <dbReference type="ARBA" id="ARBA00007447"/>
    </source>
</evidence>
<comment type="catalytic activity">
    <reaction evidence="1">
        <text>Hydrolysis of proteins with broad specificity similar to that of pepsin A, preferring hydrophobic residues at P1 and P1'. Clots milk and activates trypsinogen. Does not cleave 4-Gln-|-His-5, but does cleave 10-His-|-Leu-11 and 12-Val-|-Glu-13 in B chain of insulin.</text>
        <dbReference type="EC" id="3.4.23.21"/>
    </reaction>
</comment>
<feature type="signal peptide" evidence="7">
    <location>
        <begin position="1"/>
        <end position="17"/>
    </location>
</feature>
<dbReference type="EC" id="3.4.23.21" evidence="3"/>
<dbReference type="InterPro" id="IPR034164">
    <property type="entry name" value="Pepsin-like_dom"/>
</dbReference>
<dbReference type="Proteomes" id="UP000252139">
    <property type="component" value="Unassembled WGS sequence"/>
</dbReference>
<evidence type="ECO:0000313" key="10">
    <source>
        <dbReference type="Proteomes" id="UP000252139"/>
    </source>
</evidence>
<comment type="similarity">
    <text evidence="2 6">Belongs to the peptidase A1 family.</text>
</comment>
<feature type="active site" evidence="5">
    <location>
        <position position="72"/>
    </location>
</feature>
<keyword evidence="4 6" id="KW-0064">Aspartyl protease</keyword>
<dbReference type="OrthoDB" id="660550at2759"/>
<dbReference type="EMBL" id="PJQL01001129">
    <property type="protein sequence ID" value="RCH90391.1"/>
    <property type="molecule type" value="Genomic_DNA"/>
</dbReference>
<comment type="caution">
    <text evidence="9">The sequence shown here is derived from an EMBL/GenBank/DDBJ whole genome shotgun (WGS) entry which is preliminary data.</text>
</comment>
<dbReference type="STRING" id="86630.A0A367JL14"/>
<dbReference type="AlphaFoldDB" id="A0A367JL14"/>
<sequence>MKSIAFLISTAITCTIAQKLISVPFEAVDRKTMKAASFENRLVNAPLVNVDLAYLIDIDIGTPPQPFTLLLDTGSSSTWVPISGCGRYCGYPLHTIEPLKSSTFNATGTPFSIRYGEGFASGYYAQDTMTVNGAVIPEVVNKIIRNSYTILLTPSVKNFAVSDYNDGELTSDGADGILGIGPDRLSIYNNPENKEYPTLVTTMYQKGVIAHQTFSVFFHPVTTSKRRINGEIVFGGVDAKHIIGDIKYAPITRRKEFGDYWAVDIQNIRIGDIIKNYGDGIPAMVDTGSTLIYLPKDVVSTVFKDIEGVRRDVLGQYLVPCKVANLPNITLTLNNNDFVITPQQYVITSGAMSISKDFCYTYIQESPSFVDAILGYGFLQQYVSVYDHENRRIGLARRAR</sequence>
<dbReference type="GO" id="GO:0004190">
    <property type="term" value="F:aspartic-type endopeptidase activity"/>
    <property type="evidence" value="ECO:0007669"/>
    <property type="project" value="UniProtKB-KW"/>
</dbReference>
<dbReference type="PROSITE" id="PS00141">
    <property type="entry name" value="ASP_PROTEASE"/>
    <property type="match status" value="2"/>
</dbReference>
<evidence type="ECO:0000256" key="5">
    <source>
        <dbReference type="PIRSR" id="PIRSR601461-1"/>
    </source>
</evidence>
<dbReference type="PRINTS" id="PR00792">
    <property type="entry name" value="PEPSIN"/>
</dbReference>
<gene>
    <name evidence="9" type="primary">PEP2_3</name>
    <name evidence="9" type="ORF">CU097_012047</name>
</gene>
<dbReference type="InterPro" id="IPR001461">
    <property type="entry name" value="Aspartic_peptidase_A1"/>
</dbReference>
<name>A0A367JL14_RHIAZ</name>
<dbReference type="GO" id="GO:0006508">
    <property type="term" value="P:proteolysis"/>
    <property type="evidence" value="ECO:0007669"/>
    <property type="project" value="UniProtKB-KW"/>
</dbReference>
<evidence type="ECO:0000259" key="8">
    <source>
        <dbReference type="PROSITE" id="PS51767"/>
    </source>
</evidence>
<dbReference type="InterPro" id="IPR021109">
    <property type="entry name" value="Peptidase_aspartic_dom_sf"/>
</dbReference>
<feature type="active site" evidence="5">
    <location>
        <position position="286"/>
    </location>
</feature>
<dbReference type="PANTHER" id="PTHR47966:SF51">
    <property type="entry name" value="BETA-SITE APP-CLEAVING ENZYME, ISOFORM A-RELATED"/>
    <property type="match status" value="1"/>
</dbReference>
<dbReference type="InterPro" id="IPR033121">
    <property type="entry name" value="PEPTIDASE_A1"/>
</dbReference>
<keyword evidence="10" id="KW-1185">Reference proteome</keyword>
<organism evidence="9 10">
    <name type="scientific">Rhizopus azygosporus</name>
    <name type="common">Rhizopus microsporus var. azygosporus</name>
    <dbReference type="NCBI Taxonomy" id="86630"/>
    <lineage>
        <taxon>Eukaryota</taxon>
        <taxon>Fungi</taxon>
        <taxon>Fungi incertae sedis</taxon>
        <taxon>Mucoromycota</taxon>
        <taxon>Mucoromycotina</taxon>
        <taxon>Mucoromycetes</taxon>
        <taxon>Mucorales</taxon>
        <taxon>Mucorineae</taxon>
        <taxon>Rhizopodaceae</taxon>
        <taxon>Rhizopus</taxon>
    </lineage>
</organism>
<evidence type="ECO:0000313" key="9">
    <source>
        <dbReference type="EMBL" id="RCH90391.1"/>
    </source>
</evidence>